<protein>
    <submittedName>
        <fullName evidence="2">Uncharacterized protein</fullName>
    </submittedName>
</protein>
<comment type="caution">
    <text evidence="2">The sequence shown here is derived from an EMBL/GenBank/DDBJ whole genome shotgun (WGS) entry which is preliminary data.</text>
</comment>
<evidence type="ECO:0000256" key="1">
    <source>
        <dbReference type="SAM" id="MobiDB-lite"/>
    </source>
</evidence>
<dbReference type="EMBL" id="CAUYUJ010003223">
    <property type="protein sequence ID" value="CAK0804371.1"/>
    <property type="molecule type" value="Genomic_DNA"/>
</dbReference>
<organism evidence="2 3">
    <name type="scientific">Prorocentrum cordatum</name>
    <dbReference type="NCBI Taxonomy" id="2364126"/>
    <lineage>
        <taxon>Eukaryota</taxon>
        <taxon>Sar</taxon>
        <taxon>Alveolata</taxon>
        <taxon>Dinophyceae</taxon>
        <taxon>Prorocentrales</taxon>
        <taxon>Prorocentraceae</taxon>
        <taxon>Prorocentrum</taxon>
    </lineage>
</organism>
<feature type="compositionally biased region" description="Low complexity" evidence="1">
    <location>
        <begin position="26"/>
        <end position="38"/>
    </location>
</feature>
<evidence type="ECO:0000313" key="2">
    <source>
        <dbReference type="EMBL" id="CAK0804371.1"/>
    </source>
</evidence>
<keyword evidence="3" id="KW-1185">Reference proteome</keyword>
<dbReference type="Proteomes" id="UP001189429">
    <property type="component" value="Unassembled WGS sequence"/>
</dbReference>
<feature type="region of interest" description="Disordered" evidence="1">
    <location>
        <begin position="17"/>
        <end position="38"/>
    </location>
</feature>
<evidence type="ECO:0000313" key="3">
    <source>
        <dbReference type="Proteomes" id="UP001189429"/>
    </source>
</evidence>
<sequence>MMVRKTGFEQCIIYPSPLEQPHSSEDPIPSACSSSSAISKSCRIRYRARGADGEVEADVQELTSEIRLLDDRGRPLPVLAGPRAAPPRTSLPRFGPGVFSQLRAQGLGALTDRS</sequence>
<name>A0ABN9QEL7_9DINO</name>
<gene>
    <name evidence="2" type="ORF">PCOR1329_LOCUS11193</name>
</gene>
<accession>A0ABN9QEL7</accession>
<feature type="non-terminal residue" evidence="2">
    <location>
        <position position="114"/>
    </location>
</feature>
<reference evidence="2" key="1">
    <citation type="submission" date="2023-10" db="EMBL/GenBank/DDBJ databases">
        <authorList>
            <person name="Chen Y."/>
            <person name="Shah S."/>
            <person name="Dougan E. K."/>
            <person name="Thang M."/>
            <person name="Chan C."/>
        </authorList>
    </citation>
    <scope>NUCLEOTIDE SEQUENCE [LARGE SCALE GENOMIC DNA]</scope>
</reference>
<proteinExistence type="predicted"/>